<dbReference type="AlphaFoldDB" id="A0A328V8S6"/>
<accession>A0A328V8S6</accession>
<protein>
    <submittedName>
        <fullName evidence="1">Uncharacterized protein</fullName>
    </submittedName>
</protein>
<organism evidence="1 2">
    <name type="scientific">Thermogemmatispora tikiterensis</name>
    <dbReference type="NCBI Taxonomy" id="1825093"/>
    <lineage>
        <taxon>Bacteria</taxon>
        <taxon>Bacillati</taxon>
        <taxon>Chloroflexota</taxon>
        <taxon>Ktedonobacteria</taxon>
        <taxon>Thermogemmatisporales</taxon>
        <taxon>Thermogemmatisporaceae</taxon>
        <taxon>Thermogemmatispora</taxon>
    </lineage>
</organism>
<evidence type="ECO:0000313" key="2">
    <source>
        <dbReference type="Proteomes" id="UP000248706"/>
    </source>
</evidence>
<dbReference type="EMBL" id="MCIF01000002">
    <property type="protein sequence ID" value="RAQ93948.1"/>
    <property type="molecule type" value="Genomic_DNA"/>
</dbReference>
<sequence>MSLEKSRQASRRNQVTAVALICQKNSLSYPMTSQVHNLIRPFYQRPL</sequence>
<name>A0A328V8S6_9CHLR</name>
<keyword evidence="2" id="KW-1185">Reference proteome</keyword>
<dbReference type="Proteomes" id="UP000248706">
    <property type="component" value="Unassembled WGS sequence"/>
</dbReference>
<evidence type="ECO:0000313" key="1">
    <source>
        <dbReference type="EMBL" id="RAQ93948.1"/>
    </source>
</evidence>
<comment type="caution">
    <text evidence="1">The sequence shown here is derived from an EMBL/GenBank/DDBJ whole genome shotgun (WGS) entry which is preliminary data.</text>
</comment>
<gene>
    <name evidence="1" type="ORF">A4R35_00290</name>
</gene>
<reference evidence="1 2" key="1">
    <citation type="submission" date="2016-08" db="EMBL/GenBank/DDBJ databases">
        <title>Analysis of Carbohydrate Active Enzymes in Thermogemmatispora T81 Reveals Carbohydrate Degradation Ability.</title>
        <authorList>
            <person name="Tomazini A."/>
            <person name="Lal S."/>
            <person name="Stott M."/>
            <person name="Henrissat B."/>
            <person name="Polikarpov I."/>
            <person name="Sparling R."/>
            <person name="Levin D.B."/>
        </authorList>
    </citation>
    <scope>NUCLEOTIDE SEQUENCE [LARGE SCALE GENOMIC DNA]</scope>
    <source>
        <strain evidence="1 2">T81</strain>
    </source>
</reference>
<proteinExistence type="predicted"/>